<dbReference type="RefSeq" id="WP_134781322.1">
    <property type="nucleotide sequence ID" value="NZ_JARNBG010000029.1"/>
</dbReference>
<dbReference type="SUPFAM" id="SSF82784">
    <property type="entry name" value="OsmC-like"/>
    <property type="match status" value="1"/>
</dbReference>
<evidence type="ECO:0000313" key="1">
    <source>
        <dbReference type="EMBL" id="MEC0275810.1"/>
    </source>
</evidence>
<comment type="caution">
    <text evidence="1">The sequence shown here is derived from an EMBL/GenBank/DDBJ whole genome shotgun (WGS) entry which is preliminary data.</text>
</comment>
<dbReference type="Gene3D" id="3.30.300.20">
    <property type="match status" value="1"/>
</dbReference>
<dbReference type="EMBL" id="JARNBH010000027">
    <property type="protein sequence ID" value="MEC0275810.1"/>
    <property type="molecule type" value="Genomic_DNA"/>
</dbReference>
<name>A0AAW9NGL6_9BACI</name>
<dbReference type="InterPro" id="IPR052707">
    <property type="entry name" value="OsmC_Ohr_Peroxiredoxin"/>
</dbReference>
<protein>
    <submittedName>
        <fullName evidence="1">OsmC family protein</fullName>
    </submittedName>
</protein>
<dbReference type="AlphaFoldDB" id="A0AAW9NGL6"/>
<proteinExistence type="predicted"/>
<gene>
    <name evidence="1" type="ORF">P4706_22525</name>
</gene>
<dbReference type="Pfam" id="PF02566">
    <property type="entry name" value="OsmC"/>
    <property type="match status" value="1"/>
</dbReference>
<dbReference type="InterPro" id="IPR036102">
    <property type="entry name" value="OsmC/Ohrsf"/>
</dbReference>
<dbReference type="Proteomes" id="UP001307168">
    <property type="component" value="Unassembled WGS sequence"/>
</dbReference>
<reference evidence="1 2" key="1">
    <citation type="submission" date="2023-03" db="EMBL/GenBank/DDBJ databases">
        <title>Bacillus Genome Sequencing.</title>
        <authorList>
            <person name="Dunlap C."/>
        </authorList>
    </citation>
    <scope>NUCLEOTIDE SEQUENCE [LARGE SCALE GENOMIC DNA]</scope>
    <source>
        <strain evidence="1 2">B-41290</strain>
    </source>
</reference>
<accession>A0AAW9NGL6</accession>
<dbReference type="PANTHER" id="PTHR42830">
    <property type="entry name" value="OSMOTICALLY INDUCIBLE FAMILY PROTEIN"/>
    <property type="match status" value="1"/>
</dbReference>
<dbReference type="PANTHER" id="PTHR42830:SF2">
    <property type="entry name" value="OSMC_OHR FAMILY PROTEIN"/>
    <property type="match status" value="1"/>
</dbReference>
<evidence type="ECO:0000313" key="2">
    <source>
        <dbReference type="Proteomes" id="UP001307168"/>
    </source>
</evidence>
<dbReference type="InterPro" id="IPR015946">
    <property type="entry name" value="KH_dom-like_a/b"/>
</dbReference>
<dbReference type="InterPro" id="IPR003718">
    <property type="entry name" value="OsmC/Ohr_fam"/>
</dbReference>
<keyword evidence="2" id="KW-1185">Reference proteome</keyword>
<organism evidence="1 2">
    <name type="scientific">Peribacillus castrilensis</name>
    <dbReference type="NCBI Taxonomy" id="2897690"/>
    <lineage>
        <taxon>Bacteria</taxon>
        <taxon>Bacillati</taxon>
        <taxon>Bacillota</taxon>
        <taxon>Bacilli</taxon>
        <taxon>Bacillales</taxon>
        <taxon>Bacillaceae</taxon>
        <taxon>Peribacillus</taxon>
    </lineage>
</organism>
<sequence length="150" mass="15982">MADLKTNLKTVWDGNTKGNGRIKANFLETNIAIPESLGGSGEGAEPKELLITSAAACYTMTLVTMLETRKLPVTGLTMDSEATNSKEEGFKIIHYPQIILSADATEEHIQAANRAIVSADKGCAIGNMLKKADVQIDIEGKVSISSGEEN</sequence>